<dbReference type="PANTHER" id="PTHR43280">
    <property type="entry name" value="ARAC-FAMILY TRANSCRIPTIONAL REGULATOR"/>
    <property type="match status" value="1"/>
</dbReference>
<dbReference type="RefSeq" id="WP_286652063.1">
    <property type="nucleotide sequence ID" value="NZ_JACAGK010000058.1"/>
</dbReference>
<dbReference type="PANTHER" id="PTHR43280:SF32">
    <property type="entry name" value="TRANSCRIPTIONAL REGULATORY PROTEIN"/>
    <property type="match status" value="1"/>
</dbReference>
<dbReference type="InterPro" id="IPR020449">
    <property type="entry name" value="Tscrpt_reg_AraC-type_HTH"/>
</dbReference>
<dbReference type="Proteomes" id="UP001170954">
    <property type="component" value="Unassembled WGS sequence"/>
</dbReference>
<dbReference type="SUPFAM" id="SSF46689">
    <property type="entry name" value="Homeodomain-like"/>
    <property type="match status" value="1"/>
</dbReference>
<protein>
    <submittedName>
        <fullName evidence="5">Helix-turn-helix domain-containing protein</fullName>
    </submittedName>
</protein>
<reference evidence="5" key="2">
    <citation type="journal article" date="2022" name="Sci. Total Environ.">
        <title>Prevalence, transmission, and molecular epidemiology of tet(X)-positive bacteria among humans, animals, and environmental niches in China: An epidemiological, and genomic-based study.</title>
        <authorList>
            <person name="Dong N."/>
            <person name="Zeng Y."/>
            <person name="Cai C."/>
            <person name="Sun C."/>
            <person name="Lu J."/>
            <person name="Liu C."/>
            <person name="Zhou H."/>
            <person name="Sun Q."/>
            <person name="Shu L."/>
            <person name="Wang H."/>
            <person name="Wang Y."/>
            <person name="Wang S."/>
            <person name="Wu C."/>
            <person name="Chan E.W."/>
            <person name="Chen G."/>
            <person name="Shen Z."/>
            <person name="Chen S."/>
            <person name="Zhang R."/>
        </authorList>
    </citation>
    <scope>NUCLEOTIDE SEQUENCE</scope>
    <source>
        <strain evidence="5">R1692</strain>
    </source>
</reference>
<dbReference type="InterPro" id="IPR018060">
    <property type="entry name" value="HTH_AraC"/>
</dbReference>
<sequence>MSKKTRISTYHPIDFRLVFIDNSEDPSVFREQVDRFFIHSFQKTKVNLRLPLPVHKKTVSDLMLITKGSTTRLSGIEKHTLQAGEFLLVAKGTITSTIDMSDDLDGYYCHFADDFLEHAPFLLDMFLDPNFPLKLKLTPQEQQRLETLFHTMHELYQQPPSLSDKFKLIPFYLQTILAEIYQIGKRTKKDIVDKKTKLTQAFLQLARKHYMEAWPLTTYADRLSVTANHLNKSVKANMQMTASQILNEIIIQEAKVLLLQTDLTISQIAGQLGYYDVAHFGKFFNRQTGSSPSKYRKMIDSY</sequence>
<dbReference type="InterPro" id="IPR037923">
    <property type="entry name" value="HTH-like"/>
</dbReference>
<evidence type="ECO:0000259" key="4">
    <source>
        <dbReference type="PROSITE" id="PS01124"/>
    </source>
</evidence>
<dbReference type="Pfam" id="PF12833">
    <property type="entry name" value="HTH_18"/>
    <property type="match status" value="1"/>
</dbReference>
<dbReference type="SUPFAM" id="SSF51215">
    <property type="entry name" value="Regulatory protein AraC"/>
    <property type="match status" value="1"/>
</dbReference>
<evidence type="ECO:0000256" key="3">
    <source>
        <dbReference type="ARBA" id="ARBA00023163"/>
    </source>
</evidence>
<name>A0ABT7NRF4_9SPHI</name>
<organism evidence="5 6">
    <name type="scientific">Sphingobacterium hotanense</name>
    <dbReference type="NCBI Taxonomy" id="649196"/>
    <lineage>
        <taxon>Bacteria</taxon>
        <taxon>Pseudomonadati</taxon>
        <taxon>Bacteroidota</taxon>
        <taxon>Sphingobacteriia</taxon>
        <taxon>Sphingobacteriales</taxon>
        <taxon>Sphingobacteriaceae</taxon>
        <taxon>Sphingobacterium</taxon>
    </lineage>
</organism>
<dbReference type="SMART" id="SM00342">
    <property type="entry name" value="HTH_ARAC"/>
    <property type="match status" value="1"/>
</dbReference>
<keyword evidence="6" id="KW-1185">Reference proteome</keyword>
<evidence type="ECO:0000256" key="2">
    <source>
        <dbReference type="ARBA" id="ARBA00023125"/>
    </source>
</evidence>
<evidence type="ECO:0000256" key="1">
    <source>
        <dbReference type="ARBA" id="ARBA00023015"/>
    </source>
</evidence>
<keyword evidence="3" id="KW-0804">Transcription</keyword>
<keyword evidence="1" id="KW-0805">Transcription regulation</keyword>
<evidence type="ECO:0000313" key="6">
    <source>
        <dbReference type="Proteomes" id="UP001170954"/>
    </source>
</evidence>
<proteinExistence type="predicted"/>
<comment type="caution">
    <text evidence="5">The sequence shown here is derived from an EMBL/GenBank/DDBJ whole genome shotgun (WGS) entry which is preliminary data.</text>
</comment>
<reference evidence="5" key="1">
    <citation type="submission" date="2020-06" db="EMBL/GenBank/DDBJ databases">
        <authorList>
            <person name="Dong N."/>
        </authorList>
    </citation>
    <scope>NUCLEOTIDE SEQUENCE</scope>
    <source>
        <strain evidence="5">R1692</strain>
    </source>
</reference>
<dbReference type="InterPro" id="IPR009057">
    <property type="entry name" value="Homeodomain-like_sf"/>
</dbReference>
<dbReference type="EMBL" id="JACAGK010000058">
    <property type="protein sequence ID" value="MDM1049802.1"/>
    <property type="molecule type" value="Genomic_DNA"/>
</dbReference>
<keyword evidence="2" id="KW-0238">DNA-binding</keyword>
<evidence type="ECO:0000313" key="5">
    <source>
        <dbReference type="EMBL" id="MDM1049802.1"/>
    </source>
</evidence>
<gene>
    <name evidence="5" type="ORF">HX018_16305</name>
</gene>
<dbReference type="PRINTS" id="PR00032">
    <property type="entry name" value="HTHARAC"/>
</dbReference>
<dbReference type="PROSITE" id="PS01124">
    <property type="entry name" value="HTH_ARAC_FAMILY_2"/>
    <property type="match status" value="1"/>
</dbReference>
<accession>A0ABT7NRF4</accession>
<dbReference type="Gene3D" id="1.10.10.60">
    <property type="entry name" value="Homeodomain-like"/>
    <property type="match status" value="1"/>
</dbReference>
<feature type="domain" description="HTH araC/xylS-type" evidence="4">
    <location>
        <begin position="200"/>
        <end position="298"/>
    </location>
</feature>